<accession>A0A0F3GJS7</accession>
<dbReference type="EMBL" id="LACI01002414">
    <property type="protein sequence ID" value="KJU82146.1"/>
    <property type="molecule type" value="Genomic_DNA"/>
</dbReference>
<sequence length="53" mass="6222">MNLQNGFLQGFYCANKKHFSQCFYISLLIYQQLISIFTENCCAHMDMVVHKLS</sequence>
<comment type="caution">
    <text evidence="1">The sequence shown here is derived from an EMBL/GenBank/DDBJ whole genome shotgun (WGS) entry which is preliminary data.</text>
</comment>
<evidence type="ECO:0000313" key="1">
    <source>
        <dbReference type="EMBL" id="KJU82146.1"/>
    </source>
</evidence>
<name>A0A0F3GJS7_9BACT</name>
<dbReference type="Proteomes" id="UP000033423">
    <property type="component" value="Unassembled WGS sequence"/>
</dbReference>
<evidence type="ECO:0000313" key="2">
    <source>
        <dbReference type="Proteomes" id="UP000033423"/>
    </source>
</evidence>
<dbReference type="AlphaFoldDB" id="A0A0F3GJS7"/>
<gene>
    <name evidence="1" type="ORF">MBAV_005661</name>
</gene>
<protein>
    <submittedName>
        <fullName evidence="1">Uncharacterized protein</fullName>
    </submittedName>
</protein>
<organism evidence="1 2">
    <name type="scientific">Candidatus Magnetobacterium bavaricum</name>
    <dbReference type="NCBI Taxonomy" id="29290"/>
    <lineage>
        <taxon>Bacteria</taxon>
        <taxon>Pseudomonadati</taxon>
        <taxon>Nitrospirota</taxon>
        <taxon>Thermodesulfovibrionia</taxon>
        <taxon>Thermodesulfovibrionales</taxon>
        <taxon>Candidatus Magnetobacteriaceae</taxon>
        <taxon>Candidatus Magnetobacterium</taxon>
    </lineage>
</organism>
<keyword evidence="2" id="KW-1185">Reference proteome</keyword>
<reference evidence="1 2" key="1">
    <citation type="submission" date="2015-02" db="EMBL/GenBank/DDBJ databases">
        <title>Single-cell genomics of uncultivated deep-branching MTB reveals a conserved set of magnetosome genes.</title>
        <authorList>
            <person name="Kolinko S."/>
            <person name="Richter M."/>
            <person name="Glockner F.O."/>
            <person name="Brachmann A."/>
            <person name="Schuler D."/>
        </authorList>
    </citation>
    <scope>NUCLEOTIDE SEQUENCE [LARGE SCALE GENOMIC DNA]</scope>
    <source>
        <strain evidence="1">TM-1</strain>
    </source>
</reference>
<proteinExistence type="predicted"/>